<feature type="active site" description="Charge relay system" evidence="7">
    <location>
        <position position="464"/>
    </location>
</feature>
<dbReference type="PANTHER" id="PTHR43918">
    <property type="entry name" value="ACETYLCHOLINESTERASE"/>
    <property type="match status" value="1"/>
</dbReference>
<evidence type="ECO:0000256" key="7">
    <source>
        <dbReference type="PIRSR" id="PIRSR600997-1"/>
    </source>
</evidence>
<proteinExistence type="inferred from homology"/>
<dbReference type="GO" id="GO:0003990">
    <property type="term" value="F:acetylcholinesterase activity"/>
    <property type="evidence" value="ECO:0007669"/>
    <property type="project" value="UniProtKB-EC"/>
</dbReference>
<organism evidence="10 11">
    <name type="scientific">Amblyomma americanum</name>
    <name type="common">Lone star tick</name>
    <dbReference type="NCBI Taxonomy" id="6943"/>
    <lineage>
        <taxon>Eukaryota</taxon>
        <taxon>Metazoa</taxon>
        <taxon>Ecdysozoa</taxon>
        <taxon>Arthropoda</taxon>
        <taxon>Chelicerata</taxon>
        <taxon>Arachnida</taxon>
        <taxon>Acari</taxon>
        <taxon>Parasitiformes</taxon>
        <taxon>Ixodida</taxon>
        <taxon>Ixodoidea</taxon>
        <taxon>Ixodidae</taxon>
        <taxon>Amblyomminae</taxon>
        <taxon>Amblyomma</taxon>
    </lineage>
</organism>
<dbReference type="InterPro" id="IPR019826">
    <property type="entry name" value="Carboxylesterase_B_AS"/>
</dbReference>
<evidence type="ECO:0000256" key="4">
    <source>
        <dbReference type="ARBA" id="ARBA00023157"/>
    </source>
</evidence>
<feature type="active site" description="Acyl-ester intermediate" evidence="7">
    <location>
        <position position="223"/>
    </location>
</feature>
<feature type="active site" description="Charge relay system" evidence="7">
    <location>
        <position position="349"/>
    </location>
</feature>
<evidence type="ECO:0000256" key="8">
    <source>
        <dbReference type="RuleBase" id="RU361235"/>
    </source>
</evidence>
<keyword evidence="4" id="KW-1015">Disulfide bond</keyword>
<evidence type="ECO:0000256" key="1">
    <source>
        <dbReference type="ARBA" id="ARBA00005964"/>
    </source>
</evidence>
<keyword evidence="8" id="KW-0732">Signal</keyword>
<dbReference type="PRINTS" id="PR00878">
    <property type="entry name" value="CHOLNESTRASE"/>
</dbReference>
<dbReference type="GO" id="GO:0006581">
    <property type="term" value="P:acetylcholine catabolic process"/>
    <property type="evidence" value="ECO:0007669"/>
    <property type="project" value="TreeGrafter"/>
</dbReference>
<dbReference type="PROSITE" id="PS00122">
    <property type="entry name" value="CARBOXYLESTERASE_B_1"/>
    <property type="match status" value="1"/>
</dbReference>
<evidence type="ECO:0000256" key="2">
    <source>
        <dbReference type="ARBA" id="ARBA00022487"/>
    </source>
</evidence>
<evidence type="ECO:0000259" key="9">
    <source>
        <dbReference type="Pfam" id="PF00135"/>
    </source>
</evidence>
<dbReference type="SUPFAM" id="SSF53474">
    <property type="entry name" value="alpha/beta-Hydrolases"/>
    <property type="match status" value="1"/>
</dbReference>
<feature type="signal peptide" evidence="8">
    <location>
        <begin position="1"/>
        <end position="23"/>
    </location>
</feature>
<dbReference type="PANTHER" id="PTHR43918:SF4">
    <property type="entry name" value="CARBOXYLIC ESTER HYDROLASE"/>
    <property type="match status" value="1"/>
</dbReference>
<evidence type="ECO:0000313" key="11">
    <source>
        <dbReference type="Proteomes" id="UP001321473"/>
    </source>
</evidence>
<keyword evidence="5" id="KW-0325">Glycoprotein</keyword>
<dbReference type="AlphaFoldDB" id="A0AAQ4DUA2"/>
<evidence type="ECO:0000256" key="6">
    <source>
        <dbReference type="ARBA" id="ARBA00048484"/>
    </source>
</evidence>
<keyword evidence="11" id="KW-1185">Reference proteome</keyword>
<reference evidence="10 11" key="1">
    <citation type="journal article" date="2023" name="Arcadia Sci">
        <title>De novo assembly of a long-read Amblyomma americanum tick genome.</title>
        <authorList>
            <person name="Chou S."/>
            <person name="Poskanzer K.E."/>
            <person name="Rollins M."/>
            <person name="Thuy-Boun P.S."/>
        </authorList>
    </citation>
    <scope>NUCLEOTIDE SEQUENCE [LARGE SCALE GENOMIC DNA]</scope>
    <source>
        <strain evidence="10">F_SG_1</strain>
        <tissue evidence="10">Salivary glands</tissue>
    </source>
</reference>
<dbReference type="InterPro" id="IPR002018">
    <property type="entry name" value="CarbesteraseB"/>
</dbReference>
<sequence length="573" mass="64095">MVMCRIFYRQILGPLLAAYIVSATVHESPLIRTDSGLVSGIREAVDGKDVDMYLGIPYAEPPVGLLRFSKAVPVKPWNGTLEANKRPTPCPQTVHYQTDEVSFYYTKNSEDCLYLNVRKPAAECNDTTCDTKLPVVVFIHGGTFQWSDSGLFMHDGSNFAALTDTIFINFNYRLNVFGFLSAGNAEVAGNWALWDQNLALRWVQRNVKKFGGDPTEVTIIGHSAGGIAAGFHAISPEASGLFKRMILQSGSPINVVASLSARSVESVMTLGSDLACDGVRDRKLGVVMECLRGVNKSLLLGQLSGVDLRKSFHGPVYGDGYLPKDPLLLSTWKDRIMSEQIMIGTTFNEGSIFLYNAMKLVPQLRDLLKDDYRSTITVAISTTMGIPLRASKTIVKAYFTDSKTEHSEDEVLQILSNILGDGLFVCPATVFADAASQQKIPVYRYVFDYRPSFSFWPEWFKVAHGDDLPFTLGSMIFYNDRNRFDPGIRREDYYLFGNLKYTEKEKDFMKAMVESMSQFVKTGKPTVPETQKSWPKYSSSNPEYINIAPGNTTRQFGPRKKLCMVWKSVLMKE</sequence>
<protein>
    <recommendedName>
        <fullName evidence="8">Carboxylic ester hydrolase</fullName>
        <ecNumber evidence="8">3.1.1.-</ecNumber>
    </recommendedName>
</protein>
<dbReference type="EMBL" id="JARKHS020026759">
    <property type="protein sequence ID" value="KAK8766042.1"/>
    <property type="molecule type" value="Genomic_DNA"/>
</dbReference>
<comment type="caution">
    <text evidence="10">The sequence shown here is derived from an EMBL/GenBank/DDBJ whole genome shotgun (WGS) entry which is preliminary data.</text>
</comment>
<name>A0AAQ4DUA2_AMBAM</name>
<dbReference type="EC" id="3.1.1.-" evidence="8"/>
<feature type="domain" description="Carboxylesterase type B" evidence="9">
    <location>
        <begin position="28"/>
        <end position="564"/>
    </location>
</feature>
<evidence type="ECO:0000256" key="3">
    <source>
        <dbReference type="ARBA" id="ARBA00022801"/>
    </source>
</evidence>
<dbReference type="Proteomes" id="UP001321473">
    <property type="component" value="Unassembled WGS sequence"/>
</dbReference>
<dbReference type="Pfam" id="PF00135">
    <property type="entry name" value="COesterase"/>
    <property type="match status" value="1"/>
</dbReference>
<dbReference type="InterPro" id="IPR029058">
    <property type="entry name" value="AB_hydrolase_fold"/>
</dbReference>
<evidence type="ECO:0000256" key="5">
    <source>
        <dbReference type="ARBA" id="ARBA00023180"/>
    </source>
</evidence>
<dbReference type="InterPro" id="IPR000997">
    <property type="entry name" value="Cholinesterase"/>
</dbReference>
<accession>A0AAQ4DUA2</accession>
<evidence type="ECO:0000313" key="10">
    <source>
        <dbReference type="EMBL" id="KAK8766042.1"/>
    </source>
</evidence>
<comment type="similarity">
    <text evidence="1 8">Belongs to the type-B carboxylesterase/lipase family.</text>
</comment>
<dbReference type="GO" id="GO:0005615">
    <property type="term" value="C:extracellular space"/>
    <property type="evidence" value="ECO:0007669"/>
    <property type="project" value="TreeGrafter"/>
</dbReference>
<dbReference type="Gene3D" id="3.40.50.1820">
    <property type="entry name" value="alpha/beta hydrolase"/>
    <property type="match status" value="1"/>
</dbReference>
<keyword evidence="2" id="KW-0719">Serine esterase</keyword>
<comment type="catalytic activity">
    <reaction evidence="6">
        <text>acetylcholine + H2O = choline + acetate + H(+)</text>
        <dbReference type="Rhea" id="RHEA:17561"/>
        <dbReference type="ChEBI" id="CHEBI:15354"/>
        <dbReference type="ChEBI" id="CHEBI:15355"/>
        <dbReference type="ChEBI" id="CHEBI:15377"/>
        <dbReference type="ChEBI" id="CHEBI:15378"/>
        <dbReference type="ChEBI" id="CHEBI:30089"/>
        <dbReference type="EC" id="3.1.1.7"/>
    </reaction>
</comment>
<dbReference type="GO" id="GO:0005886">
    <property type="term" value="C:plasma membrane"/>
    <property type="evidence" value="ECO:0007669"/>
    <property type="project" value="TreeGrafter"/>
</dbReference>
<gene>
    <name evidence="10" type="ORF">V5799_007175</name>
</gene>
<dbReference type="GO" id="GO:0019695">
    <property type="term" value="P:choline metabolic process"/>
    <property type="evidence" value="ECO:0007669"/>
    <property type="project" value="TreeGrafter"/>
</dbReference>
<keyword evidence="3 8" id="KW-0378">Hydrolase</keyword>
<feature type="chain" id="PRO_5042671246" description="Carboxylic ester hydrolase" evidence="8">
    <location>
        <begin position="24"/>
        <end position="573"/>
    </location>
</feature>
<dbReference type="InterPro" id="IPR050654">
    <property type="entry name" value="AChE-related_enzymes"/>
</dbReference>